<comment type="caution">
    <text evidence="2">The sequence shown here is derived from an EMBL/GenBank/DDBJ whole genome shotgun (WGS) entry which is preliminary data.</text>
</comment>
<sequence>MAQLARDRRHPGGLVAVGGAASRHHLTRHRPDMTPAPAAATADAGTRTTDRTPAAADVGRSRCGTPTIARLLPAGAPVTRPAHGPAQPPARRPAHRTPRPGGAPP</sequence>
<reference evidence="2" key="1">
    <citation type="submission" date="2021-06" db="EMBL/GenBank/DDBJ databases">
        <authorList>
            <person name="Arsene-Ploetze F."/>
        </authorList>
    </citation>
    <scope>NUCLEOTIDE SEQUENCE</scope>
    <source>
        <strain evidence="2">SBRY1</strain>
    </source>
</reference>
<feature type="region of interest" description="Disordered" evidence="1">
    <location>
        <begin position="1"/>
        <end position="105"/>
    </location>
</feature>
<organism evidence="2 3">
    <name type="scientific">Actinacidiphila bryophytorum</name>
    <dbReference type="NCBI Taxonomy" id="1436133"/>
    <lineage>
        <taxon>Bacteria</taxon>
        <taxon>Bacillati</taxon>
        <taxon>Actinomycetota</taxon>
        <taxon>Actinomycetes</taxon>
        <taxon>Kitasatosporales</taxon>
        <taxon>Streptomycetaceae</taxon>
        <taxon>Actinacidiphila</taxon>
    </lineage>
</organism>
<protein>
    <submittedName>
        <fullName evidence="2">Uncharacterized protein</fullName>
    </submittedName>
</protein>
<dbReference type="Proteomes" id="UP001153328">
    <property type="component" value="Unassembled WGS sequence"/>
</dbReference>
<evidence type="ECO:0000256" key="1">
    <source>
        <dbReference type="SAM" id="MobiDB-lite"/>
    </source>
</evidence>
<accession>A0A9W4MKY6</accession>
<dbReference type="EMBL" id="CAJVAX010000022">
    <property type="protein sequence ID" value="CAG7656789.1"/>
    <property type="molecule type" value="Genomic_DNA"/>
</dbReference>
<gene>
    <name evidence="2" type="ORF">SBRY_80070</name>
</gene>
<evidence type="ECO:0000313" key="2">
    <source>
        <dbReference type="EMBL" id="CAG7656789.1"/>
    </source>
</evidence>
<keyword evidence="3" id="KW-1185">Reference proteome</keyword>
<proteinExistence type="predicted"/>
<feature type="compositionally biased region" description="Low complexity" evidence="1">
    <location>
        <begin position="33"/>
        <end position="57"/>
    </location>
</feature>
<name>A0A9W4MKY6_9ACTN</name>
<dbReference type="AlphaFoldDB" id="A0A9W4MKY6"/>
<evidence type="ECO:0000313" key="3">
    <source>
        <dbReference type="Proteomes" id="UP001153328"/>
    </source>
</evidence>